<dbReference type="HOGENOM" id="CLU_012862_3_4_0"/>
<dbReference type="InterPro" id="IPR004035">
    <property type="entry name" value="Endouclease-III_FeS-bd_BS"/>
</dbReference>
<dbReference type="PATRIC" id="fig|688269.3.peg.1627"/>
<evidence type="ECO:0000256" key="10">
    <source>
        <dbReference type="ARBA" id="ARBA00023239"/>
    </source>
</evidence>
<feature type="binding site" evidence="12">
    <location>
        <position position="194"/>
    </location>
    <ligand>
        <name>[4Fe-4S] cluster</name>
        <dbReference type="ChEBI" id="CHEBI:49883"/>
    </ligand>
</feature>
<evidence type="ECO:0000256" key="12">
    <source>
        <dbReference type="HAMAP-Rule" id="MF_00942"/>
    </source>
</evidence>
<evidence type="ECO:0000313" key="14">
    <source>
        <dbReference type="EMBL" id="AEH51632.1"/>
    </source>
</evidence>
<feature type="binding site" evidence="12">
    <location>
        <position position="184"/>
    </location>
    <ligand>
        <name>[4Fe-4S] cluster</name>
        <dbReference type="ChEBI" id="CHEBI:49883"/>
    </ligand>
</feature>
<keyword evidence="14" id="KW-0540">Nuclease</keyword>
<keyword evidence="3 12" id="KW-0479">Metal-binding</keyword>
<dbReference type="RefSeq" id="WP_013932844.1">
    <property type="nucleotide sequence ID" value="NC_015707.1"/>
</dbReference>
<dbReference type="InterPro" id="IPR023170">
    <property type="entry name" value="HhH_base_excis_C"/>
</dbReference>
<keyword evidence="14" id="KW-0255">Endonuclease</keyword>
<evidence type="ECO:0000256" key="1">
    <source>
        <dbReference type="ARBA" id="ARBA00008343"/>
    </source>
</evidence>
<dbReference type="PROSITE" id="PS00764">
    <property type="entry name" value="ENDONUCLEASE_III_1"/>
    <property type="match status" value="1"/>
</dbReference>
<evidence type="ECO:0000256" key="3">
    <source>
        <dbReference type="ARBA" id="ARBA00022723"/>
    </source>
</evidence>
<comment type="cofactor">
    <cofactor evidence="12">
        <name>[4Fe-4S] cluster</name>
        <dbReference type="ChEBI" id="CHEBI:49883"/>
    </cofactor>
    <text evidence="12">Binds 1 [4Fe-4S] cluster.</text>
</comment>
<dbReference type="HAMAP" id="MF_00942">
    <property type="entry name" value="Nth"/>
    <property type="match status" value="1"/>
</dbReference>
<dbReference type="GO" id="GO:0051539">
    <property type="term" value="F:4 iron, 4 sulfur cluster binding"/>
    <property type="evidence" value="ECO:0007669"/>
    <property type="project" value="UniProtKB-UniRule"/>
</dbReference>
<dbReference type="GO" id="GO:0006285">
    <property type="term" value="P:base-excision repair, AP site formation"/>
    <property type="evidence" value="ECO:0007669"/>
    <property type="project" value="TreeGrafter"/>
</dbReference>
<dbReference type="InterPro" id="IPR005759">
    <property type="entry name" value="Nth"/>
</dbReference>
<dbReference type="GO" id="GO:0140078">
    <property type="term" value="F:class I DNA-(apurinic or apyrimidinic site) endonuclease activity"/>
    <property type="evidence" value="ECO:0007669"/>
    <property type="project" value="UniProtKB-EC"/>
</dbReference>
<dbReference type="InterPro" id="IPR000445">
    <property type="entry name" value="HhH_motif"/>
</dbReference>
<keyword evidence="11 12" id="KW-0326">Glycosidase</keyword>
<name>F7YVH7_9THEM</name>
<feature type="binding site" evidence="12">
    <location>
        <position position="200"/>
    </location>
    <ligand>
        <name>[4Fe-4S] cluster</name>
        <dbReference type="ChEBI" id="CHEBI:49883"/>
    </ligand>
</feature>
<dbReference type="NCBIfam" id="TIGR01083">
    <property type="entry name" value="nth"/>
    <property type="match status" value="1"/>
</dbReference>
<feature type="binding site" evidence="12">
    <location>
        <position position="191"/>
    </location>
    <ligand>
        <name>[4Fe-4S] cluster</name>
        <dbReference type="ChEBI" id="CHEBI:49883"/>
    </ligand>
</feature>
<keyword evidence="2 12" id="KW-0004">4Fe-4S</keyword>
<dbReference type="EMBL" id="CP002351">
    <property type="protein sequence ID" value="AEH51632.1"/>
    <property type="molecule type" value="Genomic_DNA"/>
</dbReference>
<dbReference type="PIRSF" id="PIRSF001435">
    <property type="entry name" value="Nth"/>
    <property type="match status" value="1"/>
</dbReference>
<dbReference type="eggNOG" id="COG0177">
    <property type="taxonomic scope" value="Bacteria"/>
</dbReference>
<dbReference type="GO" id="GO:0000703">
    <property type="term" value="F:oxidized pyrimidine nucleobase lesion DNA N-glycosylase activity"/>
    <property type="evidence" value="ECO:0007669"/>
    <property type="project" value="TreeGrafter"/>
</dbReference>
<comment type="catalytic activity">
    <reaction evidence="12">
        <text>2'-deoxyribonucleotide-(2'-deoxyribose 5'-phosphate)-2'-deoxyribonucleotide-DNA = a 3'-end 2'-deoxyribonucleotide-(2,3-dehydro-2,3-deoxyribose 5'-phosphate)-DNA + a 5'-end 5'-phospho-2'-deoxyribonucleoside-DNA + H(+)</text>
        <dbReference type="Rhea" id="RHEA:66592"/>
        <dbReference type="Rhea" id="RHEA-COMP:13180"/>
        <dbReference type="Rhea" id="RHEA-COMP:16897"/>
        <dbReference type="Rhea" id="RHEA-COMP:17067"/>
        <dbReference type="ChEBI" id="CHEBI:15378"/>
        <dbReference type="ChEBI" id="CHEBI:136412"/>
        <dbReference type="ChEBI" id="CHEBI:157695"/>
        <dbReference type="ChEBI" id="CHEBI:167181"/>
        <dbReference type="EC" id="4.2.99.18"/>
    </reaction>
</comment>
<evidence type="ECO:0000256" key="7">
    <source>
        <dbReference type="ARBA" id="ARBA00023014"/>
    </source>
</evidence>
<evidence type="ECO:0000259" key="13">
    <source>
        <dbReference type="SMART" id="SM00478"/>
    </source>
</evidence>
<dbReference type="Proteomes" id="UP000006804">
    <property type="component" value="Chromosome"/>
</dbReference>
<dbReference type="Pfam" id="PF00633">
    <property type="entry name" value="HHH"/>
    <property type="match status" value="1"/>
</dbReference>
<dbReference type="PANTHER" id="PTHR43286:SF1">
    <property type="entry name" value="ENDONUCLEASE III-LIKE PROTEIN 1"/>
    <property type="match status" value="1"/>
</dbReference>
<dbReference type="GO" id="GO:0003677">
    <property type="term" value="F:DNA binding"/>
    <property type="evidence" value="ECO:0007669"/>
    <property type="project" value="UniProtKB-UniRule"/>
</dbReference>
<comment type="similarity">
    <text evidence="1 12">Belongs to the Nth/MutY family.</text>
</comment>
<dbReference type="GO" id="GO:0006289">
    <property type="term" value="P:nucleotide-excision repair"/>
    <property type="evidence" value="ECO:0007669"/>
    <property type="project" value="TreeGrafter"/>
</dbReference>
<sequence length="208" mass="23794">MTRSQIVSIAEKIIEMFYHDFDEKDPFKILISTILSQRTRDENTLVASQNLFSKYPNVESLAKAKPEEIYDLIKPSGMYRQKAERIIEVSKIILEKYNGKVPSDLDELLKLPGVGRKTANIVLFQGFSIPAIAVDTHVHRISNRLGFVKTKTPEQTEEELSKVLPKRLWGPINVAMVNFGRNICLPRNPRCEKCPFSKECKYHNSAVD</sequence>
<evidence type="ECO:0000256" key="9">
    <source>
        <dbReference type="ARBA" id="ARBA00023204"/>
    </source>
</evidence>
<evidence type="ECO:0000256" key="11">
    <source>
        <dbReference type="ARBA" id="ARBA00023295"/>
    </source>
</evidence>
<dbReference type="SUPFAM" id="SSF48150">
    <property type="entry name" value="DNA-glycosylase"/>
    <property type="match status" value="1"/>
</dbReference>
<keyword evidence="9 12" id="KW-0234">DNA repair</keyword>
<keyword evidence="7 12" id="KW-0411">Iron-sulfur</keyword>
<dbReference type="AlphaFoldDB" id="F7YVH7"/>
<keyword evidence="8 12" id="KW-0238">DNA-binding</keyword>
<keyword evidence="5 12" id="KW-0378">Hydrolase</keyword>
<evidence type="ECO:0000256" key="2">
    <source>
        <dbReference type="ARBA" id="ARBA00022485"/>
    </source>
</evidence>
<dbReference type="STRING" id="688269.Theth_1579"/>
<evidence type="ECO:0000256" key="5">
    <source>
        <dbReference type="ARBA" id="ARBA00022801"/>
    </source>
</evidence>
<dbReference type="SMART" id="SM00478">
    <property type="entry name" value="ENDO3c"/>
    <property type="match status" value="1"/>
</dbReference>
<evidence type="ECO:0000256" key="4">
    <source>
        <dbReference type="ARBA" id="ARBA00022763"/>
    </source>
</evidence>
<keyword evidence="6 12" id="KW-0408">Iron</keyword>
<protein>
    <recommendedName>
        <fullName evidence="12">Endonuclease III</fullName>
        <ecNumber evidence="12">4.2.99.18</ecNumber>
    </recommendedName>
    <alternativeName>
        <fullName evidence="12">DNA-(apurinic or apyrimidinic site) lyase</fullName>
    </alternativeName>
</protein>
<gene>
    <name evidence="12" type="primary">nth</name>
    <name evidence="14" type="ORF">Theth_1579</name>
</gene>
<dbReference type="GO" id="GO:0046872">
    <property type="term" value="F:metal ion binding"/>
    <property type="evidence" value="ECO:0007669"/>
    <property type="project" value="UniProtKB-KW"/>
</dbReference>
<feature type="domain" description="HhH-GPD" evidence="13">
    <location>
        <begin position="35"/>
        <end position="182"/>
    </location>
</feature>
<dbReference type="KEGG" id="tta:Theth_1579"/>
<dbReference type="InterPro" id="IPR003265">
    <property type="entry name" value="HhH-GPD_domain"/>
</dbReference>
<reference evidence="14 15" key="1">
    <citation type="submission" date="2010-11" db="EMBL/GenBank/DDBJ databases">
        <title>The complete genome of Thermotoga thermarum DSM 5069.</title>
        <authorList>
            <consortium name="US DOE Joint Genome Institute (JGI-PGF)"/>
            <person name="Lucas S."/>
            <person name="Copeland A."/>
            <person name="Lapidus A."/>
            <person name="Bruce D."/>
            <person name="Goodwin L."/>
            <person name="Pitluck S."/>
            <person name="Kyrpides N."/>
            <person name="Mavromatis K."/>
            <person name="Ivanova N."/>
            <person name="Zeytun A."/>
            <person name="Brettin T."/>
            <person name="Detter J.C."/>
            <person name="Tapia R."/>
            <person name="Han C."/>
            <person name="Land M."/>
            <person name="Hauser L."/>
            <person name="Markowitz V."/>
            <person name="Cheng J.-F."/>
            <person name="Hugenholtz P."/>
            <person name="Woyke T."/>
            <person name="Wu D."/>
            <person name="Spring S."/>
            <person name="Schroeder M."/>
            <person name="Brambilla E."/>
            <person name="Klenk H.-P."/>
            <person name="Eisen J.A."/>
        </authorList>
    </citation>
    <scope>NUCLEOTIDE SEQUENCE [LARGE SCALE GENOMIC DNA]</scope>
    <source>
        <strain evidence="14 15">DSM 5069</strain>
    </source>
</reference>
<accession>F7YVH7</accession>
<comment type="function">
    <text evidence="12">DNA repair enzyme that has both DNA N-glycosylase activity and AP-lyase activity. The DNA N-glycosylase activity releases various damaged pyrimidines from DNA by cleaving the N-glycosidic bond, leaving an AP (apurinic/apyrimidinic) site. The AP-lyase activity cleaves the phosphodiester bond 3' to the AP site by a beta-elimination, leaving a 3'-terminal unsaturated sugar and a product with a terminal 5'-phosphate.</text>
</comment>
<keyword evidence="15" id="KW-1185">Reference proteome</keyword>
<dbReference type="FunFam" id="1.10.340.30:FF:000001">
    <property type="entry name" value="Endonuclease III"/>
    <property type="match status" value="1"/>
</dbReference>
<keyword evidence="10 12" id="KW-0456">Lyase</keyword>
<organism evidence="14 15">
    <name type="scientific">Pseudothermotoga thermarum DSM 5069</name>
    <dbReference type="NCBI Taxonomy" id="688269"/>
    <lineage>
        <taxon>Bacteria</taxon>
        <taxon>Thermotogati</taxon>
        <taxon>Thermotogota</taxon>
        <taxon>Thermotogae</taxon>
        <taxon>Thermotogales</taxon>
        <taxon>Thermotogaceae</taxon>
        <taxon>Pseudothermotoga</taxon>
    </lineage>
</organism>
<evidence type="ECO:0000256" key="8">
    <source>
        <dbReference type="ARBA" id="ARBA00023125"/>
    </source>
</evidence>
<keyword evidence="4 12" id="KW-0227">DNA damage</keyword>
<dbReference type="InterPro" id="IPR011257">
    <property type="entry name" value="DNA_glycosylase"/>
</dbReference>
<dbReference type="Gene3D" id="1.10.340.30">
    <property type="entry name" value="Hypothetical protein, domain 2"/>
    <property type="match status" value="1"/>
</dbReference>
<dbReference type="CDD" id="cd00056">
    <property type="entry name" value="ENDO3c"/>
    <property type="match status" value="1"/>
</dbReference>
<evidence type="ECO:0000313" key="15">
    <source>
        <dbReference type="Proteomes" id="UP000006804"/>
    </source>
</evidence>
<dbReference type="PANTHER" id="PTHR43286">
    <property type="entry name" value="ENDONUCLEASE III-LIKE PROTEIN 1"/>
    <property type="match status" value="1"/>
</dbReference>
<dbReference type="FunFam" id="1.10.1670.10:FF:000001">
    <property type="entry name" value="Endonuclease III"/>
    <property type="match status" value="1"/>
</dbReference>
<dbReference type="Gene3D" id="1.10.1670.10">
    <property type="entry name" value="Helix-hairpin-Helix base-excision DNA repair enzymes (C-terminal)"/>
    <property type="match status" value="1"/>
</dbReference>
<dbReference type="EC" id="4.2.99.18" evidence="12"/>
<dbReference type="Pfam" id="PF00730">
    <property type="entry name" value="HhH-GPD"/>
    <property type="match status" value="1"/>
</dbReference>
<proteinExistence type="inferred from homology"/>
<evidence type="ECO:0000256" key="6">
    <source>
        <dbReference type="ARBA" id="ARBA00023004"/>
    </source>
</evidence>